<sequence>MTSKAATNHVAVPARQARAVAVTAGECVRVIDTKGRQVGDLFAFTRADPREYLSAAHTRAHVGRLFPAIGEEFVTNHRRPLLTLVDDTSPGRHDMLIAACDPARYRALGVSGWHASCAENLRSAASALGVDIEDTPQPVNLFMNIPVTDTGDLTWDPARTVPGDSVTLRAERDCFVVVSACPQDLIDINSGVPTCLEIEVSAEPTGQPWKKEGNPA</sequence>
<organism evidence="2 3">
    <name type="scientific">Salinactinospora qingdaonensis</name>
    <dbReference type="NCBI Taxonomy" id="702744"/>
    <lineage>
        <taxon>Bacteria</taxon>
        <taxon>Bacillati</taxon>
        <taxon>Actinomycetota</taxon>
        <taxon>Actinomycetes</taxon>
        <taxon>Streptosporangiales</taxon>
        <taxon>Nocardiopsidaceae</taxon>
        <taxon>Salinactinospora</taxon>
    </lineage>
</organism>
<dbReference type="EMBL" id="BAABDD010000012">
    <property type="protein sequence ID" value="GAA3747722.1"/>
    <property type="molecule type" value="Genomic_DNA"/>
</dbReference>
<reference evidence="3" key="1">
    <citation type="journal article" date="2019" name="Int. J. Syst. Evol. Microbiol.">
        <title>The Global Catalogue of Microorganisms (GCM) 10K type strain sequencing project: providing services to taxonomists for standard genome sequencing and annotation.</title>
        <authorList>
            <consortium name="The Broad Institute Genomics Platform"/>
            <consortium name="The Broad Institute Genome Sequencing Center for Infectious Disease"/>
            <person name="Wu L."/>
            <person name="Ma J."/>
        </authorList>
    </citation>
    <scope>NUCLEOTIDE SEQUENCE [LARGE SCALE GENOMIC DNA]</scope>
    <source>
        <strain evidence="3">JCM 17137</strain>
    </source>
</reference>
<evidence type="ECO:0000313" key="3">
    <source>
        <dbReference type="Proteomes" id="UP001500908"/>
    </source>
</evidence>
<dbReference type="Pfam" id="PF09347">
    <property type="entry name" value="DUF1989"/>
    <property type="match status" value="1"/>
</dbReference>
<feature type="domain" description="DUF1989" evidence="1">
    <location>
        <begin position="12"/>
        <end position="174"/>
    </location>
</feature>
<accession>A0ABP7FTW6</accession>
<keyword evidence="3" id="KW-1185">Reference proteome</keyword>
<proteinExistence type="predicted"/>
<dbReference type="InterPro" id="IPR018959">
    <property type="entry name" value="DUF1989"/>
</dbReference>
<protein>
    <submittedName>
        <fullName evidence="2">Urea carboxylase-associated family protein</fullName>
    </submittedName>
</protein>
<evidence type="ECO:0000259" key="1">
    <source>
        <dbReference type="Pfam" id="PF09347"/>
    </source>
</evidence>
<dbReference type="RefSeq" id="WP_344971944.1">
    <property type="nucleotide sequence ID" value="NZ_BAABDD010000012.1"/>
</dbReference>
<dbReference type="Proteomes" id="UP001500908">
    <property type="component" value="Unassembled WGS sequence"/>
</dbReference>
<dbReference type="PANTHER" id="PTHR31527:SF0">
    <property type="entry name" value="RE64534P"/>
    <property type="match status" value="1"/>
</dbReference>
<gene>
    <name evidence="2" type="ORF">GCM10022402_28830</name>
</gene>
<evidence type="ECO:0000313" key="2">
    <source>
        <dbReference type="EMBL" id="GAA3747722.1"/>
    </source>
</evidence>
<comment type="caution">
    <text evidence="2">The sequence shown here is derived from an EMBL/GenBank/DDBJ whole genome shotgun (WGS) entry which is preliminary data.</text>
</comment>
<name>A0ABP7FTW6_9ACTN</name>
<dbReference type="PANTHER" id="PTHR31527">
    <property type="entry name" value="RE64534P"/>
    <property type="match status" value="1"/>
</dbReference>